<evidence type="ECO:0000256" key="2">
    <source>
        <dbReference type="ARBA" id="ARBA00023125"/>
    </source>
</evidence>
<dbReference type="PANTHER" id="PTHR30055">
    <property type="entry name" value="HTH-TYPE TRANSCRIPTIONAL REGULATOR RUTR"/>
    <property type="match status" value="1"/>
</dbReference>
<reference evidence="6 7" key="1">
    <citation type="submission" date="2020-03" db="EMBL/GenBank/DDBJ databases">
        <title>Genomic Encyclopedia of Type Strains, Phase IV (KMG-IV): sequencing the most valuable type-strain genomes for metagenomic binning, comparative biology and taxonomic classification.</title>
        <authorList>
            <person name="Goeker M."/>
        </authorList>
    </citation>
    <scope>NUCLEOTIDE SEQUENCE [LARGE SCALE GENOMIC DNA]</scope>
    <source>
        <strain evidence="6 7">DSM 7225</strain>
    </source>
</reference>
<dbReference type="Gene3D" id="1.10.357.10">
    <property type="entry name" value="Tetracycline Repressor, domain 2"/>
    <property type="match status" value="1"/>
</dbReference>
<evidence type="ECO:0000313" key="7">
    <source>
        <dbReference type="Proteomes" id="UP000531251"/>
    </source>
</evidence>
<dbReference type="Pfam" id="PF00440">
    <property type="entry name" value="TetR_N"/>
    <property type="match status" value="1"/>
</dbReference>
<dbReference type="PROSITE" id="PS50977">
    <property type="entry name" value="HTH_TETR_2"/>
    <property type="match status" value="1"/>
</dbReference>
<accession>A0A7X6BFQ1</accession>
<organism evidence="6 7">
    <name type="scientific">Sphingomonas trueperi</name>
    <dbReference type="NCBI Taxonomy" id="53317"/>
    <lineage>
        <taxon>Bacteria</taxon>
        <taxon>Pseudomonadati</taxon>
        <taxon>Pseudomonadota</taxon>
        <taxon>Alphaproteobacteria</taxon>
        <taxon>Sphingomonadales</taxon>
        <taxon>Sphingomonadaceae</taxon>
        <taxon>Sphingomonas</taxon>
    </lineage>
</organism>
<name>A0A7X6BFQ1_9SPHN</name>
<dbReference type="InterPro" id="IPR050109">
    <property type="entry name" value="HTH-type_TetR-like_transc_reg"/>
</dbReference>
<dbReference type="InterPro" id="IPR009057">
    <property type="entry name" value="Homeodomain-like_sf"/>
</dbReference>
<dbReference type="PRINTS" id="PR00455">
    <property type="entry name" value="HTHTETR"/>
</dbReference>
<keyword evidence="1" id="KW-0805">Transcription regulation</keyword>
<dbReference type="InterPro" id="IPR036271">
    <property type="entry name" value="Tet_transcr_reg_TetR-rel_C_sf"/>
</dbReference>
<evidence type="ECO:0000256" key="4">
    <source>
        <dbReference type="PROSITE-ProRule" id="PRU00335"/>
    </source>
</evidence>
<dbReference type="AlphaFoldDB" id="A0A7X6BFQ1"/>
<dbReference type="EMBL" id="JAATJB010000032">
    <property type="protein sequence ID" value="NJC00083.1"/>
    <property type="molecule type" value="Genomic_DNA"/>
</dbReference>
<evidence type="ECO:0000256" key="1">
    <source>
        <dbReference type="ARBA" id="ARBA00023015"/>
    </source>
</evidence>
<dbReference type="InterPro" id="IPR001647">
    <property type="entry name" value="HTH_TetR"/>
</dbReference>
<dbReference type="SUPFAM" id="SSF48498">
    <property type="entry name" value="Tetracyclin repressor-like, C-terminal domain"/>
    <property type="match status" value="1"/>
</dbReference>
<comment type="caution">
    <text evidence="6">The sequence shown here is derived from an EMBL/GenBank/DDBJ whole genome shotgun (WGS) entry which is preliminary data.</text>
</comment>
<evidence type="ECO:0000313" key="6">
    <source>
        <dbReference type="EMBL" id="NJC00083.1"/>
    </source>
</evidence>
<dbReference type="PANTHER" id="PTHR30055:SF234">
    <property type="entry name" value="HTH-TYPE TRANSCRIPTIONAL REGULATOR BETI"/>
    <property type="match status" value="1"/>
</dbReference>
<evidence type="ECO:0000259" key="5">
    <source>
        <dbReference type="PROSITE" id="PS50977"/>
    </source>
</evidence>
<dbReference type="GO" id="GO:0000976">
    <property type="term" value="F:transcription cis-regulatory region binding"/>
    <property type="evidence" value="ECO:0007669"/>
    <property type="project" value="TreeGrafter"/>
</dbReference>
<sequence>MTKAGGRPTKAQAAARDEALLDAARRLFSERGYAGTSIDQVAATLGWSKHTVYNRHAGKLPLLEAVVDRDVGRFIAALEDAGQGTDPLASLRAMARTYFVFSASPGYAALYAAIALEAANSAHLRERLRAWAAAALKPMLDAIEQVAQLARWQKHGVDEACQLLVDLLDGEASRAKWDGIVGDHLEQRFERRWEIFRRMMFDDLDDDRGAERQR</sequence>
<dbReference type="Proteomes" id="UP000531251">
    <property type="component" value="Unassembled WGS sequence"/>
</dbReference>
<keyword evidence="2 4" id="KW-0238">DNA-binding</keyword>
<feature type="DNA-binding region" description="H-T-H motif" evidence="4">
    <location>
        <begin position="37"/>
        <end position="56"/>
    </location>
</feature>
<keyword evidence="3" id="KW-0804">Transcription</keyword>
<protein>
    <submittedName>
        <fullName evidence="6">AcrR family transcriptional regulator</fullName>
    </submittedName>
</protein>
<dbReference type="GO" id="GO:0003700">
    <property type="term" value="F:DNA-binding transcription factor activity"/>
    <property type="evidence" value="ECO:0007669"/>
    <property type="project" value="TreeGrafter"/>
</dbReference>
<gene>
    <name evidence="6" type="ORF">GGR89_004432</name>
</gene>
<dbReference type="SUPFAM" id="SSF46689">
    <property type="entry name" value="Homeodomain-like"/>
    <property type="match status" value="1"/>
</dbReference>
<keyword evidence="7" id="KW-1185">Reference proteome</keyword>
<evidence type="ECO:0000256" key="3">
    <source>
        <dbReference type="ARBA" id="ARBA00023163"/>
    </source>
</evidence>
<dbReference type="RefSeq" id="WP_164521921.1">
    <property type="nucleotide sequence ID" value="NZ_BAAADY010000055.1"/>
</dbReference>
<proteinExistence type="predicted"/>
<feature type="domain" description="HTH tetR-type" evidence="5">
    <location>
        <begin position="14"/>
        <end position="74"/>
    </location>
</feature>